<accession>A0A0E9Q1M2</accession>
<evidence type="ECO:0000313" key="1">
    <source>
        <dbReference type="EMBL" id="JAH10023.1"/>
    </source>
</evidence>
<name>A0A0E9Q1M2_ANGAN</name>
<organism evidence="1">
    <name type="scientific">Anguilla anguilla</name>
    <name type="common">European freshwater eel</name>
    <name type="synonym">Muraena anguilla</name>
    <dbReference type="NCBI Taxonomy" id="7936"/>
    <lineage>
        <taxon>Eukaryota</taxon>
        <taxon>Metazoa</taxon>
        <taxon>Chordata</taxon>
        <taxon>Craniata</taxon>
        <taxon>Vertebrata</taxon>
        <taxon>Euteleostomi</taxon>
        <taxon>Actinopterygii</taxon>
        <taxon>Neopterygii</taxon>
        <taxon>Teleostei</taxon>
        <taxon>Anguilliformes</taxon>
        <taxon>Anguillidae</taxon>
        <taxon>Anguilla</taxon>
    </lineage>
</organism>
<protein>
    <submittedName>
        <fullName evidence="1">Uncharacterized protein</fullName>
    </submittedName>
</protein>
<reference evidence="1" key="2">
    <citation type="journal article" date="2015" name="Fish Shellfish Immunol.">
        <title>Early steps in the European eel (Anguilla anguilla)-Vibrio vulnificus interaction in the gills: Role of the RtxA13 toxin.</title>
        <authorList>
            <person name="Callol A."/>
            <person name="Pajuelo D."/>
            <person name="Ebbesson L."/>
            <person name="Teles M."/>
            <person name="MacKenzie S."/>
            <person name="Amaro C."/>
        </authorList>
    </citation>
    <scope>NUCLEOTIDE SEQUENCE</scope>
</reference>
<reference evidence="1" key="1">
    <citation type="submission" date="2014-11" db="EMBL/GenBank/DDBJ databases">
        <authorList>
            <person name="Amaro Gonzalez C."/>
        </authorList>
    </citation>
    <scope>NUCLEOTIDE SEQUENCE</scope>
</reference>
<proteinExistence type="predicted"/>
<dbReference type="EMBL" id="GBXM01098554">
    <property type="protein sequence ID" value="JAH10023.1"/>
    <property type="molecule type" value="Transcribed_RNA"/>
</dbReference>
<sequence>MNYKILKAIVIAFRTDSGLSDIRDTATLIVTYFVPNF</sequence>
<dbReference type="AlphaFoldDB" id="A0A0E9Q1M2"/>